<name>A0A1I2YK47_9MICO</name>
<dbReference type="Gene3D" id="3.30.70.100">
    <property type="match status" value="1"/>
</dbReference>
<keyword evidence="4" id="KW-1185">Reference proteome</keyword>
<dbReference type="STRING" id="995038.SAMN05216274_102100"/>
<gene>
    <name evidence="3" type="ORF">E3O11_05590</name>
    <name evidence="2" type="ORF">SAMN05216274_102100</name>
</gene>
<dbReference type="AlphaFoldDB" id="A0A1I2YK47"/>
<accession>A0A1I2YK47</accession>
<keyword evidence="3" id="KW-0560">Oxidoreductase</keyword>
<dbReference type="Pfam" id="PF03992">
    <property type="entry name" value="ABM"/>
    <property type="match status" value="1"/>
</dbReference>
<dbReference type="Proteomes" id="UP000297963">
    <property type="component" value="Unassembled WGS sequence"/>
</dbReference>
<evidence type="ECO:0000313" key="5">
    <source>
        <dbReference type="Proteomes" id="UP000297963"/>
    </source>
</evidence>
<dbReference type="Proteomes" id="UP000199681">
    <property type="component" value="Unassembled WGS sequence"/>
</dbReference>
<dbReference type="InterPro" id="IPR007138">
    <property type="entry name" value="ABM_dom"/>
</dbReference>
<dbReference type="InterPro" id="IPR011008">
    <property type="entry name" value="Dimeric_a/b-barrel"/>
</dbReference>
<dbReference type="PANTHER" id="PTHR33336">
    <property type="entry name" value="QUINOL MONOOXYGENASE YGIN-RELATED"/>
    <property type="match status" value="1"/>
</dbReference>
<sequence length="122" mass="13829">MTTPAESAFVVFAQIRVCEAKLERFLTHLLRLAERSLADETGCLQYDVIELDRATRLFGVYEVYRDAEAYNVHRTSVHFHEWEVVAEGVIEESGLDVQTGRLVRTSSARTDAPCRKSPVEVV</sequence>
<dbReference type="EMBL" id="SOFE01000011">
    <property type="protein sequence ID" value="TFB85977.1"/>
    <property type="molecule type" value="Genomic_DNA"/>
</dbReference>
<keyword evidence="3" id="KW-0503">Monooxygenase</keyword>
<dbReference type="PROSITE" id="PS51725">
    <property type="entry name" value="ABM"/>
    <property type="match status" value="1"/>
</dbReference>
<evidence type="ECO:0000259" key="1">
    <source>
        <dbReference type="PROSITE" id="PS51725"/>
    </source>
</evidence>
<reference evidence="2 4" key="1">
    <citation type="submission" date="2016-10" db="EMBL/GenBank/DDBJ databases">
        <authorList>
            <person name="Varghese N."/>
            <person name="Submissions S."/>
        </authorList>
    </citation>
    <scope>NUCLEOTIDE SEQUENCE [LARGE SCALE GENOMIC DNA]</scope>
    <source>
        <strain evidence="2 4">GMCC 1.11211</strain>
    </source>
</reference>
<dbReference type="EMBL" id="FOPW01000002">
    <property type="protein sequence ID" value="SFH25386.1"/>
    <property type="molecule type" value="Genomic_DNA"/>
</dbReference>
<feature type="domain" description="ABM" evidence="1">
    <location>
        <begin position="9"/>
        <end position="98"/>
    </location>
</feature>
<organism evidence="3 5">
    <name type="scientific">Cryobacterium levicorallinum</name>
    <dbReference type="NCBI Taxonomy" id="995038"/>
    <lineage>
        <taxon>Bacteria</taxon>
        <taxon>Bacillati</taxon>
        <taxon>Actinomycetota</taxon>
        <taxon>Actinomycetes</taxon>
        <taxon>Micrococcales</taxon>
        <taxon>Microbacteriaceae</taxon>
        <taxon>Cryobacterium</taxon>
    </lineage>
</organism>
<evidence type="ECO:0000313" key="3">
    <source>
        <dbReference type="EMBL" id="TFB85977.1"/>
    </source>
</evidence>
<dbReference type="GO" id="GO:0004497">
    <property type="term" value="F:monooxygenase activity"/>
    <property type="evidence" value="ECO:0007669"/>
    <property type="project" value="UniProtKB-KW"/>
</dbReference>
<evidence type="ECO:0000313" key="4">
    <source>
        <dbReference type="Proteomes" id="UP000199681"/>
    </source>
</evidence>
<dbReference type="PANTHER" id="PTHR33336:SF3">
    <property type="entry name" value="ABM DOMAIN-CONTAINING PROTEIN"/>
    <property type="match status" value="1"/>
</dbReference>
<evidence type="ECO:0000313" key="2">
    <source>
        <dbReference type="EMBL" id="SFH25386.1"/>
    </source>
</evidence>
<protein>
    <submittedName>
        <fullName evidence="3">Antibiotic biosynthesis monooxygenase</fullName>
    </submittedName>
    <submittedName>
        <fullName evidence="2">Quinol monooxygenase YgiN</fullName>
    </submittedName>
</protein>
<dbReference type="RefSeq" id="WP_092448296.1">
    <property type="nucleotide sequence ID" value="NZ_BKAC01000008.1"/>
</dbReference>
<comment type="caution">
    <text evidence="3">The sequence shown here is derived from an EMBL/GenBank/DDBJ whole genome shotgun (WGS) entry which is preliminary data.</text>
</comment>
<dbReference type="InterPro" id="IPR050744">
    <property type="entry name" value="AI-2_Isomerase_LsrG"/>
</dbReference>
<reference evidence="3 5" key="2">
    <citation type="submission" date="2019-03" db="EMBL/GenBank/DDBJ databases">
        <title>Genomics of glacier-inhabiting Cryobacterium strains.</title>
        <authorList>
            <person name="Liu Q."/>
            <person name="Xin Y.-H."/>
        </authorList>
    </citation>
    <scope>NUCLEOTIDE SEQUENCE [LARGE SCALE GENOMIC DNA]</scope>
    <source>
        <strain evidence="3 5">Hh34</strain>
    </source>
</reference>
<dbReference type="SUPFAM" id="SSF54909">
    <property type="entry name" value="Dimeric alpha+beta barrel"/>
    <property type="match status" value="1"/>
</dbReference>
<proteinExistence type="predicted"/>